<sequence>MSSSTYRWIKIDGVWEPAREQADGSFMPIGDIVPLAARDVKIGPVIEPPPRNADRGAKGSGAVPSAPAGPDEGPASPDAPLNPA</sequence>
<name>A0ABS4SJP9_9PROT</name>
<proteinExistence type="predicted"/>
<comment type="caution">
    <text evidence="2">The sequence shown here is derived from an EMBL/GenBank/DDBJ whole genome shotgun (WGS) entry which is preliminary data.</text>
</comment>
<dbReference type="Proteomes" id="UP000781958">
    <property type="component" value="Unassembled WGS sequence"/>
</dbReference>
<organism evidence="2 3">
    <name type="scientific">Azospirillum rugosum</name>
    <dbReference type="NCBI Taxonomy" id="416170"/>
    <lineage>
        <taxon>Bacteria</taxon>
        <taxon>Pseudomonadati</taxon>
        <taxon>Pseudomonadota</taxon>
        <taxon>Alphaproteobacteria</taxon>
        <taxon>Rhodospirillales</taxon>
        <taxon>Azospirillaceae</taxon>
        <taxon>Azospirillum</taxon>
    </lineage>
</organism>
<gene>
    <name evidence="2" type="ORF">J2851_002565</name>
</gene>
<dbReference type="RefSeq" id="WP_209766652.1">
    <property type="nucleotide sequence ID" value="NZ_JAGINP010000008.1"/>
</dbReference>
<protein>
    <submittedName>
        <fullName evidence="2">Uncharacterized protein</fullName>
    </submittedName>
</protein>
<accession>A0ABS4SJP9</accession>
<evidence type="ECO:0000313" key="2">
    <source>
        <dbReference type="EMBL" id="MBP2292784.1"/>
    </source>
</evidence>
<dbReference type="EMBL" id="JAGINP010000008">
    <property type="protein sequence ID" value="MBP2292784.1"/>
    <property type="molecule type" value="Genomic_DNA"/>
</dbReference>
<evidence type="ECO:0000313" key="3">
    <source>
        <dbReference type="Proteomes" id="UP000781958"/>
    </source>
</evidence>
<reference evidence="2 3" key="1">
    <citation type="submission" date="2021-03" db="EMBL/GenBank/DDBJ databases">
        <title>Genomic Encyclopedia of Type Strains, Phase III (KMG-III): the genomes of soil and plant-associated and newly described type strains.</title>
        <authorList>
            <person name="Whitman W."/>
        </authorList>
    </citation>
    <scope>NUCLEOTIDE SEQUENCE [LARGE SCALE GENOMIC DNA]</scope>
    <source>
        <strain evidence="2 3">IMMIB AFH-6</strain>
    </source>
</reference>
<feature type="region of interest" description="Disordered" evidence="1">
    <location>
        <begin position="43"/>
        <end position="84"/>
    </location>
</feature>
<keyword evidence="3" id="KW-1185">Reference proteome</keyword>
<evidence type="ECO:0000256" key="1">
    <source>
        <dbReference type="SAM" id="MobiDB-lite"/>
    </source>
</evidence>